<evidence type="ECO:0000256" key="2">
    <source>
        <dbReference type="SAM" id="MobiDB-lite"/>
    </source>
</evidence>
<evidence type="ECO:0000313" key="4">
    <source>
        <dbReference type="EMBL" id="PJF18004.1"/>
    </source>
</evidence>
<protein>
    <recommendedName>
        <fullName evidence="3">V-SNARE coiled-coil homology domain-containing protein</fullName>
    </recommendedName>
</protein>
<dbReference type="SUPFAM" id="SSF58038">
    <property type="entry name" value="SNARE fusion complex"/>
    <property type="match status" value="1"/>
</dbReference>
<feature type="domain" description="V-SNARE coiled-coil homology" evidence="3">
    <location>
        <begin position="122"/>
        <end position="165"/>
    </location>
</feature>
<dbReference type="AlphaFoldDB" id="A0A2H9TJR7"/>
<dbReference type="CDD" id="cd15843">
    <property type="entry name" value="R-SNARE"/>
    <property type="match status" value="1"/>
</dbReference>
<feature type="compositionally biased region" description="Polar residues" evidence="2">
    <location>
        <begin position="26"/>
        <end position="42"/>
    </location>
</feature>
<dbReference type="InterPro" id="IPR042855">
    <property type="entry name" value="V_SNARE_CC"/>
</dbReference>
<dbReference type="EMBL" id="MTSL01000149">
    <property type="protein sequence ID" value="PJF18004.1"/>
    <property type="molecule type" value="Genomic_DNA"/>
</dbReference>
<dbReference type="OrthoDB" id="190375at2759"/>
<accession>A0A2H9TJR7</accession>
<dbReference type="Proteomes" id="UP000240830">
    <property type="component" value="Unassembled WGS sequence"/>
</dbReference>
<dbReference type="Gene3D" id="1.20.5.110">
    <property type="match status" value="1"/>
</dbReference>
<keyword evidence="5" id="KW-1185">Reference proteome</keyword>
<evidence type="ECO:0000259" key="3">
    <source>
        <dbReference type="PROSITE" id="PS50892"/>
    </source>
</evidence>
<dbReference type="Pfam" id="PF00957">
    <property type="entry name" value="Synaptobrevin"/>
    <property type="match status" value="1"/>
</dbReference>
<feature type="compositionally biased region" description="Polar residues" evidence="2">
    <location>
        <begin position="59"/>
        <end position="85"/>
    </location>
</feature>
<proteinExistence type="predicted"/>
<feature type="compositionally biased region" description="Polar residues" evidence="2">
    <location>
        <begin position="144"/>
        <end position="153"/>
    </location>
</feature>
<reference evidence="4 5" key="1">
    <citation type="submission" date="2016-10" db="EMBL/GenBank/DDBJ databases">
        <title>The genome of Paramicrosporidium saccamoebae is the missing link in understanding Cryptomycota and Microsporidia evolution.</title>
        <authorList>
            <person name="Quandt C.A."/>
            <person name="Beaudet D."/>
            <person name="Corsaro D."/>
            <person name="Michel R."/>
            <person name="Corradi N."/>
            <person name="James T."/>
        </authorList>
    </citation>
    <scope>NUCLEOTIDE SEQUENCE [LARGE SCALE GENOMIC DNA]</scope>
    <source>
        <strain evidence="4 5">KSL3</strain>
    </source>
</reference>
<organism evidence="4 5">
    <name type="scientific">Paramicrosporidium saccamoebae</name>
    <dbReference type="NCBI Taxonomy" id="1246581"/>
    <lineage>
        <taxon>Eukaryota</taxon>
        <taxon>Fungi</taxon>
        <taxon>Fungi incertae sedis</taxon>
        <taxon>Cryptomycota</taxon>
        <taxon>Cryptomycota incertae sedis</taxon>
        <taxon>Paramicrosporidium</taxon>
    </lineage>
</organism>
<feature type="compositionally biased region" description="Basic and acidic residues" evidence="2">
    <location>
        <begin position="1"/>
        <end position="10"/>
    </location>
</feature>
<name>A0A2H9TJR7_9FUNG</name>
<feature type="region of interest" description="Disordered" evidence="2">
    <location>
        <begin position="144"/>
        <end position="165"/>
    </location>
</feature>
<gene>
    <name evidence="4" type="ORF">PSACC_02143</name>
</gene>
<dbReference type="PROSITE" id="PS50892">
    <property type="entry name" value="V_SNARE"/>
    <property type="match status" value="1"/>
</dbReference>
<sequence length="165" mass="17556">LQSPPKEHPHQSASSDASCTGAHPSRFTSHLISNHTGTSWSIDPNAMGRLGFKRMGSKKSGNTSDRPLQTPSTGPGEPKNTSSSHLKLEEVAVSGRASPMKGGLSPADPSRSASANTIDTQKTKEIMGKVDVATKTMEQNIQAATQRGESLNELQDKSRTLTYVD</sequence>
<feature type="non-terminal residue" evidence="4">
    <location>
        <position position="1"/>
    </location>
</feature>
<evidence type="ECO:0000313" key="5">
    <source>
        <dbReference type="Proteomes" id="UP000240830"/>
    </source>
</evidence>
<feature type="compositionally biased region" description="Polar residues" evidence="2">
    <location>
        <begin position="111"/>
        <end position="120"/>
    </location>
</feature>
<keyword evidence="1" id="KW-0175">Coiled coil</keyword>
<feature type="region of interest" description="Disordered" evidence="2">
    <location>
        <begin position="1"/>
        <end position="122"/>
    </location>
</feature>
<comment type="caution">
    <text evidence="4">The sequence shown here is derived from an EMBL/GenBank/DDBJ whole genome shotgun (WGS) entry which is preliminary data.</text>
</comment>
<evidence type="ECO:0000256" key="1">
    <source>
        <dbReference type="PROSITE-ProRule" id="PRU00290"/>
    </source>
</evidence>